<dbReference type="EC" id="1.14.16.1" evidence="5"/>
<evidence type="ECO:0000313" key="14">
    <source>
        <dbReference type="EMBL" id="EQD71828.1"/>
    </source>
</evidence>
<evidence type="ECO:0000256" key="12">
    <source>
        <dbReference type="ARBA" id="ARBA00029922"/>
    </source>
</evidence>
<evidence type="ECO:0000256" key="5">
    <source>
        <dbReference type="ARBA" id="ARBA00011995"/>
    </source>
</evidence>
<dbReference type="GO" id="GO:0006559">
    <property type="term" value="P:L-phenylalanine catabolic process"/>
    <property type="evidence" value="ECO:0007669"/>
    <property type="project" value="UniProtKB-UniPathway"/>
</dbReference>
<organism evidence="14">
    <name type="scientific">mine drainage metagenome</name>
    <dbReference type="NCBI Taxonomy" id="410659"/>
    <lineage>
        <taxon>unclassified sequences</taxon>
        <taxon>metagenomes</taxon>
        <taxon>ecological metagenomes</taxon>
    </lineage>
</organism>
<dbReference type="NCBIfam" id="TIGR01267">
    <property type="entry name" value="Phe4hydrox_mono"/>
    <property type="match status" value="1"/>
</dbReference>
<dbReference type="InterPro" id="IPR036951">
    <property type="entry name" value="ArAA_hydroxylase_sf"/>
</dbReference>
<comment type="pathway">
    <text evidence="3">Amino-acid degradation; L-phenylalanine degradation; acetoacetate and fumarate from L-phenylalanine: step 1/6.</text>
</comment>
<keyword evidence="11" id="KW-0585">Phenylalanine catabolism</keyword>
<evidence type="ECO:0000256" key="8">
    <source>
        <dbReference type="ARBA" id="ARBA00023002"/>
    </source>
</evidence>
<proteinExistence type="inferred from homology"/>
<keyword evidence="8" id="KW-0560">Oxidoreductase</keyword>
<dbReference type="InterPro" id="IPR019774">
    <property type="entry name" value="Aromatic-AA_hydroxylase_C"/>
</dbReference>
<name>T1BTF1_9ZZZZ</name>
<dbReference type="UniPathway" id="UPA00139">
    <property type="reaction ID" value="UER00337"/>
</dbReference>
<gene>
    <name evidence="14" type="ORF">B1B_04241</name>
</gene>
<dbReference type="GO" id="GO:0004505">
    <property type="term" value="F:phenylalanine 4-monooxygenase activity"/>
    <property type="evidence" value="ECO:0007669"/>
    <property type="project" value="UniProtKB-EC"/>
</dbReference>
<dbReference type="Gene3D" id="1.10.800.10">
    <property type="entry name" value="Aromatic amino acid hydroxylase"/>
    <property type="match status" value="1"/>
</dbReference>
<evidence type="ECO:0000256" key="7">
    <source>
        <dbReference type="ARBA" id="ARBA00022723"/>
    </source>
</evidence>
<feature type="domain" description="Biopterin-dependent aromatic amino acid hydroxylase family profile" evidence="13">
    <location>
        <begin position="1"/>
        <end position="277"/>
    </location>
</feature>
<dbReference type="InterPro" id="IPR018301">
    <property type="entry name" value="ArAA_hydroxylase_Fe/CU_BS"/>
</dbReference>
<comment type="similarity">
    <text evidence="4">Belongs to the biopterin-dependent aromatic amino acid hydroxylase family.</text>
</comment>
<evidence type="ECO:0000256" key="1">
    <source>
        <dbReference type="ARBA" id="ARBA00001060"/>
    </source>
</evidence>
<evidence type="ECO:0000256" key="9">
    <source>
        <dbReference type="ARBA" id="ARBA00023004"/>
    </source>
</evidence>
<evidence type="ECO:0000256" key="10">
    <source>
        <dbReference type="ARBA" id="ARBA00023033"/>
    </source>
</evidence>
<dbReference type="PANTHER" id="PTHR11473:SF24">
    <property type="entry name" value="PHENYLALANINE-4-HYDROXYLASE"/>
    <property type="match status" value="1"/>
</dbReference>
<reference evidence="14" key="1">
    <citation type="submission" date="2013-08" db="EMBL/GenBank/DDBJ databases">
        <authorList>
            <person name="Mendez C."/>
            <person name="Richter M."/>
            <person name="Ferrer M."/>
            <person name="Sanchez J."/>
        </authorList>
    </citation>
    <scope>NUCLEOTIDE SEQUENCE</scope>
</reference>
<evidence type="ECO:0000256" key="6">
    <source>
        <dbReference type="ARBA" id="ARBA00020276"/>
    </source>
</evidence>
<protein>
    <recommendedName>
        <fullName evidence="6">Phenylalanine-4-hydroxylase</fullName>
        <ecNumber evidence="5">1.14.16.1</ecNumber>
    </recommendedName>
    <alternativeName>
        <fullName evidence="12">Phe-4-monooxygenase</fullName>
    </alternativeName>
</protein>
<dbReference type="Pfam" id="PF00351">
    <property type="entry name" value="Biopterin_H"/>
    <property type="match status" value="1"/>
</dbReference>
<dbReference type="EMBL" id="AUZY01002658">
    <property type="protein sequence ID" value="EQD71828.1"/>
    <property type="molecule type" value="Genomic_DNA"/>
</dbReference>
<comment type="caution">
    <text evidence="14">The sequence shown here is derived from an EMBL/GenBank/DDBJ whole genome shotgun (WGS) entry which is preliminary data.</text>
</comment>
<dbReference type="PROSITE" id="PS00367">
    <property type="entry name" value="BH4_AAA_HYDROXYL_1"/>
    <property type="match status" value="1"/>
</dbReference>
<dbReference type="PROSITE" id="PS51410">
    <property type="entry name" value="BH4_AAA_HYDROXYL_2"/>
    <property type="match status" value="1"/>
</dbReference>
<keyword evidence="7" id="KW-0479">Metal-binding</keyword>
<dbReference type="AlphaFoldDB" id="T1BTF1"/>
<dbReference type="GO" id="GO:0005506">
    <property type="term" value="F:iron ion binding"/>
    <property type="evidence" value="ECO:0007669"/>
    <property type="project" value="InterPro"/>
</dbReference>
<dbReference type="InterPro" id="IPR005960">
    <property type="entry name" value="Phe-4-hydroxylase_mono"/>
</dbReference>
<comment type="cofactor">
    <cofactor evidence="2">
        <name>Fe(2+)</name>
        <dbReference type="ChEBI" id="CHEBI:29033"/>
    </cofactor>
</comment>
<dbReference type="SUPFAM" id="SSF56534">
    <property type="entry name" value="Aromatic aminoacid monoxygenases, catalytic and oligomerization domains"/>
    <property type="match status" value="1"/>
</dbReference>
<dbReference type="InterPro" id="IPR036329">
    <property type="entry name" value="Aro-AA_hydroxylase_C_sf"/>
</dbReference>
<evidence type="ECO:0000256" key="3">
    <source>
        <dbReference type="ARBA" id="ARBA00005088"/>
    </source>
</evidence>
<evidence type="ECO:0000256" key="11">
    <source>
        <dbReference type="ARBA" id="ARBA00023232"/>
    </source>
</evidence>
<sequence length="277" mass="31129">MGNDSNYASKTPDAQGRVAYDAEENATWAMLYQRQLEILPGRACPEYFDALTRVGLPSDHIPQCPDLNACLRESTGVEIVPVPALISNERFFELLAFGRFPCATFIRSRDELEYLKEPDVFHEVFGHVPLLSDARFADFARAYGQAGLGCRNQQEQDVLARLYWFTIEFGLIETPQGIRTYGAGVISSSGETVYAIESPIPIRRPLDPLDALRTPYRIDVFQTLYFVLTSFDELFSLAQSDIIGLVRRAIREGDYQEQTPSADPAAGIQFHMQRGES</sequence>
<evidence type="ECO:0000256" key="2">
    <source>
        <dbReference type="ARBA" id="ARBA00001954"/>
    </source>
</evidence>
<dbReference type="PRINTS" id="PR00372">
    <property type="entry name" value="FYWHYDRXLASE"/>
</dbReference>
<evidence type="ECO:0000256" key="4">
    <source>
        <dbReference type="ARBA" id="ARBA00009712"/>
    </source>
</evidence>
<comment type="catalytic activity">
    <reaction evidence="1">
        <text>(6R)-L-erythro-5,6,7,8-tetrahydrobiopterin + L-phenylalanine + O2 = (4aS,6R)-4a-hydroxy-L-erythro-5,6,7,8-tetrahydrobiopterin + L-tyrosine</text>
        <dbReference type="Rhea" id="RHEA:20273"/>
        <dbReference type="ChEBI" id="CHEBI:15379"/>
        <dbReference type="ChEBI" id="CHEBI:15642"/>
        <dbReference type="ChEBI" id="CHEBI:58095"/>
        <dbReference type="ChEBI" id="CHEBI:58315"/>
        <dbReference type="ChEBI" id="CHEBI:59560"/>
        <dbReference type="EC" id="1.14.16.1"/>
    </reaction>
</comment>
<dbReference type="NCBIfam" id="NF008877">
    <property type="entry name" value="PRK11913.1-2"/>
    <property type="match status" value="1"/>
</dbReference>
<keyword evidence="10 14" id="KW-0503">Monooxygenase</keyword>
<dbReference type="InterPro" id="IPR001273">
    <property type="entry name" value="ArAA_hydroxylase"/>
</dbReference>
<reference evidence="14" key="2">
    <citation type="journal article" date="2014" name="ISME J.">
        <title>Microbial stratification in low pH oxic and suboxic macroscopic growths along an acid mine drainage.</title>
        <authorList>
            <person name="Mendez-Garcia C."/>
            <person name="Mesa V."/>
            <person name="Sprenger R.R."/>
            <person name="Richter M."/>
            <person name="Diez M.S."/>
            <person name="Solano J."/>
            <person name="Bargiela R."/>
            <person name="Golyshina O.V."/>
            <person name="Manteca A."/>
            <person name="Ramos J.L."/>
            <person name="Gallego J.R."/>
            <person name="Llorente I."/>
            <person name="Martins Dos Santos V.A."/>
            <person name="Jensen O.N."/>
            <person name="Pelaez A.I."/>
            <person name="Sanchez J."/>
            <person name="Ferrer M."/>
        </authorList>
    </citation>
    <scope>NUCLEOTIDE SEQUENCE</scope>
</reference>
<dbReference type="CDD" id="cd03348">
    <property type="entry name" value="pro_PheOH"/>
    <property type="match status" value="1"/>
</dbReference>
<accession>T1BTF1</accession>
<keyword evidence="9" id="KW-0408">Iron</keyword>
<dbReference type="PANTHER" id="PTHR11473">
    <property type="entry name" value="AROMATIC AMINO ACID HYDROXYLASE"/>
    <property type="match status" value="1"/>
</dbReference>
<evidence type="ECO:0000259" key="13">
    <source>
        <dbReference type="PROSITE" id="PS51410"/>
    </source>
</evidence>